<feature type="compositionally biased region" description="Low complexity" evidence="1">
    <location>
        <begin position="106"/>
        <end position="116"/>
    </location>
</feature>
<name>A0ABN8Z8E9_RANTA</name>
<feature type="region of interest" description="Disordered" evidence="1">
    <location>
        <begin position="522"/>
        <end position="572"/>
    </location>
</feature>
<keyword evidence="3" id="KW-1185">Reference proteome</keyword>
<sequence>MAELMSAFDQNPKKRQHLRLSQVTFILSSLELSTQISLQTASLLCNQSSVTRSVPRSIVQGPVRRAASPTPLPRGVHSSPAMIPGRPRVVSRVVTSRGGPREEAPSRSPSLGSTPSTPLPRPSPPAQQPLPEEQVEGGGVFATLAVWGFYAYTFHVCPTGGPMAPASDTAVRIMTGGVPRTLRQLQVVKGARTPRGCCTVLADTTSTDPSVLADGPTTNLLYREGLLSREHVGQHVDRTALPSDRAHRIPPSHQLRPLPAPGPAGRSLHCRITGNSAGDVLLSLRVTGCVIARSGGQIKQTCVSAATQQGTASQRQPAPSSPQDTNVLGEQTALVCLSSNSRCEESTPRSCGPVPPGSISRVPITAHFPGAFGHFHVPPGLHAVSQRLSVWPKPCIFVPSFFLLNLSTFQRKSEPSVSASLASLLETLLVTKRRRFHVPARHPHPPSRHFRAKGRGQNPLSSHFGRTFLVCSRLTWLLTLKCSAVMSWGAGLTPPCPPPGSPQVCVLRCPVSLGVLSVNEGCRPSSQKGGRRNGGRLADEGAPQALSLSEAHTVSKSTCSSGLHWKQRDKEV</sequence>
<protein>
    <submittedName>
        <fullName evidence="2">Uncharacterized protein</fullName>
    </submittedName>
</protein>
<dbReference type="Proteomes" id="UP001176941">
    <property type="component" value="Chromosome 28"/>
</dbReference>
<feature type="region of interest" description="Disordered" evidence="1">
    <location>
        <begin position="244"/>
        <end position="264"/>
    </location>
</feature>
<evidence type="ECO:0000313" key="2">
    <source>
        <dbReference type="EMBL" id="CAI9169077.1"/>
    </source>
</evidence>
<feature type="region of interest" description="Disordered" evidence="1">
    <location>
        <begin position="61"/>
        <end position="133"/>
    </location>
</feature>
<gene>
    <name evidence="2" type="ORF">MRATA1EN1_LOCUS18039</name>
</gene>
<feature type="compositionally biased region" description="Polar residues" evidence="1">
    <location>
        <begin position="546"/>
        <end position="561"/>
    </location>
</feature>
<reference evidence="2" key="1">
    <citation type="submission" date="2023-04" db="EMBL/GenBank/DDBJ databases">
        <authorList>
            <consortium name="ELIXIR-Norway"/>
        </authorList>
    </citation>
    <scope>NUCLEOTIDE SEQUENCE [LARGE SCALE GENOMIC DNA]</scope>
</reference>
<evidence type="ECO:0000256" key="1">
    <source>
        <dbReference type="SAM" id="MobiDB-lite"/>
    </source>
</evidence>
<evidence type="ECO:0000313" key="3">
    <source>
        <dbReference type="Proteomes" id="UP001176941"/>
    </source>
</evidence>
<accession>A0ABN8Z8E9</accession>
<feature type="compositionally biased region" description="Low complexity" evidence="1">
    <location>
        <begin position="84"/>
        <end position="98"/>
    </location>
</feature>
<proteinExistence type="predicted"/>
<organism evidence="2 3">
    <name type="scientific">Rangifer tarandus platyrhynchus</name>
    <name type="common">Svalbard reindeer</name>
    <dbReference type="NCBI Taxonomy" id="3082113"/>
    <lineage>
        <taxon>Eukaryota</taxon>
        <taxon>Metazoa</taxon>
        <taxon>Chordata</taxon>
        <taxon>Craniata</taxon>
        <taxon>Vertebrata</taxon>
        <taxon>Euteleostomi</taxon>
        <taxon>Mammalia</taxon>
        <taxon>Eutheria</taxon>
        <taxon>Laurasiatheria</taxon>
        <taxon>Artiodactyla</taxon>
        <taxon>Ruminantia</taxon>
        <taxon>Pecora</taxon>
        <taxon>Cervidae</taxon>
        <taxon>Odocoileinae</taxon>
        <taxon>Rangifer</taxon>
    </lineage>
</organism>
<dbReference type="EMBL" id="OX459964">
    <property type="protein sequence ID" value="CAI9169077.1"/>
    <property type="molecule type" value="Genomic_DNA"/>
</dbReference>
<feature type="compositionally biased region" description="Pro residues" evidence="1">
    <location>
        <begin position="117"/>
        <end position="128"/>
    </location>
</feature>